<name>A0A515DCX4_9BURK</name>
<reference evidence="2 3" key="1">
    <citation type="submission" date="2019-01" db="EMBL/GenBank/DDBJ databases">
        <title>Genomic insights into a novel species Rhodoferax sp.</title>
        <authorList>
            <person name="Jin L."/>
        </authorList>
    </citation>
    <scope>NUCLEOTIDE SEQUENCE [LARGE SCALE GENOMIC DNA]</scope>
    <source>
        <strain evidence="2 3">CHu59-6-5</strain>
    </source>
</reference>
<protein>
    <submittedName>
        <fullName evidence="2">Uncharacterized protein</fullName>
    </submittedName>
</protein>
<dbReference type="OrthoDB" id="8564508at2"/>
<dbReference type="KEGG" id="rhf:EUB48_13795"/>
<keyword evidence="3" id="KW-1185">Reference proteome</keyword>
<dbReference type="RefSeq" id="WP_142819661.1">
    <property type="nucleotide sequence ID" value="NZ_CP035503.1"/>
</dbReference>
<evidence type="ECO:0000256" key="1">
    <source>
        <dbReference type="SAM" id="Phobius"/>
    </source>
</evidence>
<keyword evidence="1" id="KW-0812">Transmembrane</keyword>
<keyword evidence="1" id="KW-0472">Membrane</keyword>
<sequence length="136" mass="14089">MAIGWLTALKTIPWADVISTAPIVVDGAKKLWSSVGKKPAPPELAPAASPPVSSPEAQAIAALETRIAALEVEASDLHGQMVASSELIKALAEQNTQLISRIETSRVRLLWLAVANVVIAVIAVGALGLAIVRQGA</sequence>
<organism evidence="2 3">
    <name type="scientific">Rhodoferax sediminis</name>
    <dbReference type="NCBI Taxonomy" id="2509614"/>
    <lineage>
        <taxon>Bacteria</taxon>
        <taxon>Pseudomonadati</taxon>
        <taxon>Pseudomonadota</taxon>
        <taxon>Betaproteobacteria</taxon>
        <taxon>Burkholderiales</taxon>
        <taxon>Comamonadaceae</taxon>
        <taxon>Rhodoferax</taxon>
    </lineage>
</organism>
<dbReference type="Proteomes" id="UP000316798">
    <property type="component" value="Chromosome"/>
</dbReference>
<evidence type="ECO:0000313" key="2">
    <source>
        <dbReference type="EMBL" id="QDL38239.1"/>
    </source>
</evidence>
<accession>A0A515DCX4</accession>
<dbReference type="EMBL" id="CP035503">
    <property type="protein sequence ID" value="QDL38239.1"/>
    <property type="molecule type" value="Genomic_DNA"/>
</dbReference>
<evidence type="ECO:0000313" key="3">
    <source>
        <dbReference type="Proteomes" id="UP000316798"/>
    </source>
</evidence>
<feature type="transmembrane region" description="Helical" evidence="1">
    <location>
        <begin position="109"/>
        <end position="132"/>
    </location>
</feature>
<dbReference type="AlphaFoldDB" id="A0A515DCX4"/>
<keyword evidence="1" id="KW-1133">Transmembrane helix</keyword>
<proteinExistence type="predicted"/>
<gene>
    <name evidence="2" type="ORF">EUB48_13795</name>
</gene>